<dbReference type="InterPro" id="IPR017853">
    <property type="entry name" value="GH"/>
</dbReference>
<keyword evidence="1" id="KW-0732">Signal</keyword>
<reference evidence="3 4" key="1">
    <citation type="submission" date="2020-07" db="EMBL/GenBank/DDBJ databases">
        <authorList>
            <person name="Sun Q."/>
        </authorList>
    </citation>
    <scope>NUCLEOTIDE SEQUENCE [LARGE SCALE GENOMIC DNA]</scope>
    <source>
        <strain evidence="3 4">MAH-1</strain>
    </source>
</reference>
<dbReference type="InterPro" id="IPR013780">
    <property type="entry name" value="Glyco_hydro_b"/>
</dbReference>
<dbReference type="SUPFAM" id="SSF51011">
    <property type="entry name" value="Glycosyl hydrolase domain"/>
    <property type="match status" value="1"/>
</dbReference>
<dbReference type="EMBL" id="JACBJI010000003">
    <property type="protein sequence ID" value="NYA71051.1"/>
    <property type="molecule type" value="Genomic_DNA"/>
</dbReference>
<dbReference type="Gene3D" id="2.60.40.1180">
    <property type="entry name" value="Golgi alpha-mannosidase II"/>
    <property type="match status" value="1"/>
</dbReference>
<dbReference type="AlphaFoldDB" id="A0A7Y8Y1V3"/>
<dbReference type="InterPro" id="IPR006047">
    <property type="entry name" value="GH13_cat_dom"/>
</dbReference>
<dbReference type="SUPFAM" id="SSF51445">
    <property type="entry name" value="(Trans)glycosidases"/>
    <property type="match status" value="1"/>
</dbReference>
<evidence type="ECO:0000256" key="1">
    <source>
        <dbReference type="SAM" id="SignalP"/>
    </source>
</evidence>
<gene>
    <name evidence="3" type="ORF">HZF10_08980</name>
</gene>
<dbReference type="Pfam" id="PF16657">
    <property type="entry name" value="Malt_amylase_C"/>
    <property type="match status" value="1"/>
</dbReference>
<dbReference type="SMART" id="SM00642">
    <property type="entry name" value="Aamy"/>
    <property type="match status" value="1"/>
</dbReference>
<comment type="caution">
    <text evidence="3">The sequence shown here is derived from an EMBL/GenBank/DDBJ whole genome shotgun (WGS) entry which is preliminary data.</text>
</comment>
<evidence type="ECO:0000259" key="2">
    <source>
        <dbReference type="SMART" id="SM00642"/>
    </source>
</evidence>
<dbReference type="InterPro" id="IPR045857">
    <property type="entry name" value="O16G_dom_2"/>
</dbReference>
<dbReference type="InterPro" id="IPR032091">
    <property type="entry name" value="Malt_amylase-like_C"/>
</dbReference>
<dbReference type="RefSeq" id="WP_176005859.1">
    <property type="nucleotide sequence ID" value="NZ_JABWMI010000010.1"/>
</dbReference>
<dbReference type="Gene3D" id="3.20.20.80">
    <property type="entry name" value="Glycosidases"/>
    <property type="match status" value="1"/>
</dbReference>
<proteinExistence type="predicted"/>
<accession>A0A7Y8Y1V3</accession>
<dbReference type="GO" id="GO:0005975">
    <property type="term" value="P:carbohydrate metabolic process"/>
    <property type="evidence" value="ECO:0007669"/>
    <property type="project" value="InterPro"/>
</dbReference>
<dbReference type="Proteomes" id="UP000535020">
    <property type="component" value="Unassembled WGS sequence"/>
</dbReference>
<name>A0A7Y8Y1V3_9FLAO</name>
<dbReference type="PANTHER" id="PTHR10357">
    <property type="entry name" value="ALPHA-AMYLASE FAMILY MEMBER"/>
    <property type="match status" value="1"/>
</dbReference>
<feature type="signal peptide" evidence="1">
    <location>
        <begin position="1"/>
        <end position="18"/>
    </location>
</feature>
<evidence type="ECO:0000313" key="4">
    <source>
        <dbReference type="Proteomes" id="UP000535020"/>
    </source>
</evidence>
<evidence type="ECO:0000313" key="3">
    <source>
        <dbReference type="EMBL" id="NYA71051.1"/>
    </source>
</evidence>
<feature type="domain" description="Glycosyl hydrolase family 13 catalytic" evidence="2">
    <location>
        <begin position="25"/>
        <end position="423"/>
    </location>
</feature>
<protein>
    <submittedName>
        <fullName evidence="3">Alpha-glucosidase C-terminal domain-containing protein</fullName>
    </submittedName>
</protein>
<feature type="chain" id="PRO_5030884598" evidence="1">
    <location>
        <begin position="19"/>
        <end position="508"/>
    </location>
</feature>
<sequence length="508" mass="58452">MIKKLLFLLTFCVTSAQAQTEVFYHVFQRSFFDSNGDGNGDLAGIDQKLDYLQELGVNTILLTPLYASDFYHNYFAYDFEKIDPEYGKMVDYVLLVKEVHKRNMKIYQDVEMQYVAGTHPWFKDSFGNPKSKYSKYLMYDDAENKKPWNFWNITDFTLYDGRKEKIIVVNMNEKKVKEYTQKVLDFWVDPNKDGKFDDGVDGFRLDHMMDNLDNANRLTNLFADFWTPLFSKLRAKNPKLKFVAEQANWGSYGHDYFTKGNVDFVFAFRLKFAINKYDKLEIEKAADSTFNYNPFSKNQLVFIENHDTKRFASEPGMTVEKSKAAAAIQLLIGGIPSLYYGQELGMKGEQRQLGMTDGNDIGVRESFEWYKNEEGNGTANWYKNTGPWWDGRFNKSDDGISYEEEKSDPNSLYNFYRSLLNLRKSHRALEKGAYSKISNGNPQVLSFGRSDSGEKIAVFVNLSDKQQATLSTIDSRAVETLAGEKAALENGRVSVVLPAYGFSVVLLR</sequence>
<dbReference type="Gene3D" id="3.90.400.10">
    <property type="entry name" value="Oligo-1,6-glucosidase, Domain 2"/>
    <property type="match status" value="1"/>
</dbReference>
<organism evidence="3 4">
    <name type="scientific">Flavobacterium agri</name>
    <dbReference type="NCBI Taxonomy" id="2743471"/>
    <lineage>
        <taxon>Bacteria</taxon>
        <taxon>Pseudomonadati</taxon>
        <taxon>Bacteroidota</taxon>
        <taxon>Flavobacteriia</taxon>
        <taxon>Flavobacteriales</taxon>
        <taxon>Flavobacteriaceae</taxon>
        <taxon>Flavobacterium</taxon>
    </lineage>
</organism>
<dbReference type="Pfam" id="PF00128">
    <property type="entry name" value="Alpha-amylase"/>
    <property type="match status" value="1"/>
</dbReference>
<keyword evidence="4" id="KW-1185">Reference proteome</keyword>